<comment type="caution">
    <text evidence="1">The sequence shown here is derived from an EMBL/GenBank/DDBJ whole genome shotgun (WGS) entry which is preliminary data.</text>
</comment>
<dbReference type="AlphaFoldDB" id="A0AAN8A0Z8"/>
<reference evidence="1 2" key="1">
    <citation type="journal article" date="2023" name="Genes (Basel)">
        <title>Chromosome-Level Genome Assembly and Circadian Gene Repertoire of the Patagonia Blennie Eleginops maclovinus-The Closest Ancestral Proxy of Antarctic Cryonotothenioids.</title>
        <authorList>
            <person name="Cheng C.C."/>
            <person name="Rivera-Colon A.G."/>
            <person name="Minhas B.F."/>
            <person name="Wilson L."/>
            <person name="Rayamajhi N."/>
            <person name="Vargas-Chacoff L."/>
            <person name="Catchen J.M."/>
        </authorList>
    </citation>
    <scope>NUCLEOTIDE SEQUENCE [LARGE SCALE GENOMIC DNA]</scope>
    <source>
        <strain evidence="1">JMC-PN-2008</strain>
    </source>
</reference>
<name>A0AAN8A0Z8_ELEMC</name>
<dbReference type="Proteomes" id="UP001346869">
    <property type="component" value="Unassembled WGS sequence"/>
</dbReference>
<reference evidence="1 2" key="2">
    <citation type="journal article" date="2023" name="Mol. Biol. Evol.">
        <title>Genomics of Secondarily Temperate Adaptation in the Only Non-Antarctic Icefish.</title>
        <authorList>
            <person name="Rivera-Colon A.G."/>
            <person name="Rayamajhi N."/>
            <person name="Minhas B.F."/>
            <person name="Madrigal G."/>
            <person name="Bilyk K.T."/>
            <person name="Yoon V."/>
            <person name="Hune M."/>
            <person name="Gregory S."/>
            <person name="Cheng C.H.C."/>
            <person name="Catchen J.M."/>
        </authorList>
    </citation>
    <scope>NUCLEOTIDE SEQUENCE [LARGE SCALE GENOMIC DNA]</scope>
    <source>
        <strain evidence="1">JMC-PN-2008</strain>
    </source>
</reference>
<keyword evidence="2" id="KW-1185">Reference proteome</keyword>
<gene>
    <name evidence="1" type="ORF">PBY51_006111</name>
</gene>
<dbReference type="EMBL" id="JAUZQC010000025">
    <property type="protein sequence ID" value="KAK5848503.1"/>
    <property type="molecule type" value="Genomic_DNA"/>
</dbReference>
<proteinExistence type="predicted"/>
<accession>A0AAN8A0Z8</accession>
<evidence type="ECO:0000313" key="2">
    <source>
        <dbReference type="Proteomes" id="UP001346869"/>
    </source>
</evidence>
<sequence>MNLLSVTEKSSSGVSGSSSLLWPLLCALPRSLFSWHRVGLGHRCGQKRSSQRRVSGYFLLPPLFICPLFRNSLSFTLTHQLPPLYSSCVTVQFPSVYLPLAGIILTRCSRCGVASGGRASGLESWPLDGPVPPMLA</sequence>
<protein>
    <submittedName>
        <fullName evidence="1">Uncharacterized protein</fullName>
    </submittedName>
</protein>
<organism evidence="1 2">
    <name type="scientific">Eleginops maclovinus</name>
    <name type="common">Patagonian blennie</name>
    <name type="synonym">Eleginus maclovinus</name>
    <dbReference type="NCBI Taxonomy" id="56733"/>
    <lineage>
        <taxon>Eukaryota</taxon>
        <taxon>Metazoa</taxon>
        <taxon>Chordata</taxon>
        <taxon>Craniata</taxon>
        <taxon>Vertebrata</taxon>
        <taxon>Euteleostomi</taxon>
        <taxon>Actinopterygii</taxon>
        <taxon>Neopterygii</taxon>
        <taxon>Teleostei</taxon>
        <taxon>Neoteleostei</taxon>
        <taxon>Acanthomorphata</taxon>
        <taxon>Eupercaria</taxon>
        <taxon>Perciformes</taxon>
        <taxon>Notothenioidei</taxon>
        <taxon>Eleginopidae</taxon>
        <taxon>Eleginops</taxon>
    </lineage>
</organism>
<evidence type="ECO:0000313" key="1">
    <source>
        <dbReference type="EMBL" id="KAK5848503.1"/>
    </source>
</evidence>